<evidence type="ECO:0000256" key="7">
    <source>
        <dbReference type="ARBA" id="ARBA00022989"/>
    </source>
</evidence>
<keyword evidence="8 11" id="KW-0472">Membrane</keyword>
<dbReference type="Pfam" id="PF12019">
    <property type="entry name" value="GspH"/>
    <property type="match status" value="1"/>
</dbReference>
<reference evidence="13 14" key="1">
    <citation type="submission" date="2017-05" db="EMBL/GenBank/DDBJ databases">
        <authorList>
            <person name="Varghese N."/>
            <person name="Submissions S."/>
        </authorList>
    </citation>
    <scope>NUCLEOTIDE SEQUENCE [LARGE SCALE GENOMIC DNA]</scope>
    <source>
        <strain evidence="13 14">CGMCC 1.7287</strain>
    </source>
</reference>
<dbReference type="EMBL" id="FXWV01000017">
    <property type="protein sequence ID" value="SMR77801.1"/>
    <property type="molecule type" value="Genomic_DNA"/>
</dbReference>
<evidence type="ECO:0000259" key="12">
    <source>
        <dbReference type="Pfam" id="PF12019"/>
    </source>
</evidence>
<evidence type="ECO:0000256" key="5">
    <source>
        <dbReference type="ARBA" id="ARBA00022519"/>
    </source>
</evidence>
<dbReference type="SUPFAM" id="SSF54523">
    <property type="entry name" value="Pili subunits"/>
    <property type="match status" value="1"/>
</dbReference>
<evidence type="ECO:0000313" key="14">
    <source>
        <dbReference type="Proteomes" id="UP001159257"/>
    </source>
</evidence>
<keyword evidence="14" id="KW-1185">Reference proteome</keyword>
<evidence type="ECO:0000256" key="8">
    <source>
        <dbReference type="ARBA" id="ARBA00023136"/>
    </source>
</evidence>
<evidence type="ECO:0000256" key="9">
    <source>
        <dbReference type="ARBA" id="ARBA00025772"/>
    </source>
</evidence>
<keyword evidence="6 11" id="KW-0812">Transmembrane</keyword>
<dbReference type="Gene3D" id="3.30.700.10">
    <property type="entry name" value="Glycoprotein, Type 4 Pilin"/>
    <property type="match status" value="1"/>
</dbReference>
<evidence type="ECO:0000256" key="1">
    <source>
        <dbReference type="ARBA" id="ARBA00004377"/>
    </source>
</evidence>
<keyword evidence="7 11" id="KW-1133">Transmembrane helix</keyword>
<evidence type="ECO:0000313" key="13">
    <source>
        <dbReference type="EMBL" id="SMR77801.1"/>
    </source>
</evidence>
<protein>
    <recommendedName>
        <fullName evidence="2">Type II secretion system protein H</fullName>
    </recommendedName>
    <alternativeName>
        <fullName evidence="10">General secretion pathway protein H</fullName>
    </alternativeName>
</protein>
<dbReference type="NCBIfam" id="TIGR02532">
    <property type="entry name" value="IV_pilin_GFxxxE"/>
    <property type="match status" value="1"/>
</dbReference>
<keyword evidence="5" id="KW-0997">Cell inner membrane</keyword>
<name>A0ABY1S3F3_9GAMM</name>
<accession>A0ABY1S3F3</accession>
<feature type="transmembrane region" description="Helical" evidence="11">
    <location>
        <begin position="21"/>
        <end position="42"/>
    </location>
</feature>
<comment type="similarity">
    <text evidence="9">Belongs to the GSP H family.</text>
</comment>
<feature type="domain" description="General secretion pathway GspH" evidence="12">
    <location>
        <begin position="54"/>
        <end position="158"/>
    </location>
</feature>
<dbReference type="Pfam" id="PF07963">
    <property type="entry name" value="N_methyl"/>
    <property type="match status" value="1"/>
</dbReference>
<gene>
    <name evidence="13" type="ORF">SAMN04487964_11754</name>
</gene>
<proteinExistence type="inferred from homology"/>
<dbReference type="PANTHER" id="PTHR30093">
    <property type="entry name" value="GENERAL SECRETION PATHWAY PROTEIN G"/>
    <property type="match status" value="1"/>
</dbReference>
<dbReference type="InterPro" id="IPR045584">
    <property type="entry name" value="Pilin-like"/>
</dbReference>
<evidence type="ECO:0000256" key="11">
    <source>
        <dbReference type="SAM" id="Phobius"/>
    </source>
</evidence>
<dbReference type="RefSeq" id="WP_275424679.1">
    <property type="nucleotide sequence ID" value="NZ_BAAAEY010000004.1"/>
</dbReference>
<dbReference type="PANTHER" id="PTHR30093:SF41">
    <property type="entry name" value="TYPE II SECRETION SYSTEM PROTEIN H"/>
    <property type="match status" value="1"/>
</dbReference>
<sequence>MEQTLSQQQEAGKCIQSGFTLVEVLVVIAIIGILAMIAIPSYSDSIDRQRIKSAAETLAADLRWAKAESSRRNTNITVTFTTGASWSYTIQANKADGTKETLRTVNNVDFVNVSVNQTTFGSNDFEIDYIRGTVGDNGSVVFKTSRGNTATVTVSALGRVRICGFGGYPACS</sequence>
<evidence type="ECO:0000256" key="6">
    <source>
        <dbReference type="ARBA" id="ARBA00022692"/>
    </source>
</evidence>
<evidence type="ECO:0000256" key="4">
    <source>
        <dbReference type="ARBA" id="ARBA00022481"/>
    </source>
</evidence>
<comment type="caution">
    <text evidence="13">The sequence shown here is derived from an EMBL/GenBank/DDBJ whole genome shotgun (WGS) entry which is preliminary data.</text>
</comment>
<keyword evidence="4" id="KW-0488">Methylation</keyword>
<dbReference type="PROSITE" id="PS00409">
    <property type="entry name" value="PROKAR_NTER_METHYL"/>
    <property type="match status" value="1"/>
</dbReference>
<dbReference type="InterPro" id="IPR022346">
    <property type="entry name" value="T2SS_GspH"/>
</dbReference>
<evidence type="ECO:0000256" key="10">
    <source>
        <dbReference type="ARBA" id="ARBA00030775"/>
    </source>
</evidence>
<keyword evidence="3" id="KW-1003">Cell membrane</keyword>
<evidence type="ECO:0000256" key="3">
    <source>
        <dbReference type="ARBA" id="ARBA00022475"/>
    </source>
</evidence>
<comment type="subcellular location">
    <subcellularLocation>
        <location evidence="1">Cell inner membrane</location>
        <topology evidence="1">Single-pass membrane protein</topology>
    </subcellularLocation>
</comment>
<dbReference type="InterPro" id="IPR012902">
    <property type="entry name" value="N_methyl_site"/>
</dbReference>
<organism evidence="13 14">
    <name type="scientific">Marinobacterium sediminicola</name>
    <dbReference type="NCBI Taxonomy" id="518898"/>
    <lineage>
        <taxon>Bacteria</taxon>
        <taxon>Pseudomonadati</taxon>
        <taxon>Pseudomonadota</taxon>
        <taxon>Gammaproteobacteria</taxon>
        <taxon>Oceanospirillales</taxon>
        <taxon>Oceanospirillaceae</taxon>
        <taxon>Marinobacterium</taxon>
    </lineage>
</organism>
<evidence type="ECO:0000256" key="2">
    <source>
        <dbReference type="ARBA" id="ARBA00021549"/>
    </source>
</evidence>
<dbReference type="Proteomes" id="UP001159257">
    <property type="component" value="Unassembled WGS sequence"/>
</dbReference>